<feature type="domain" description="C2H2-type" evidence="9">
    <location>
        <begin position="382"/>
        <end position="409"/>
    </location>
</feature>
<evidence type="ECO:0000313" key="11">
    <source>
        <dbReference type="Proteomes" id="UP000008143"/>
    </source>
</evidence>
<feature type="domain" description="C2H2-type" evidence="9">
    <location>
        <begin position="438"/>
        <end position="465"/>
    </location>
</feature>
<dbReference type="InterPro" id="IPR013087">
    <property type="entry name" value="Znf_C2H2_type"/>
</dbReference>
<name>F6V1G8_XENTR</name>
<feature type="domain" description="C2H2-type" evidence="9">
    <location>
        <begin position="354"/>
        <end position="381"/>
    </location>
</feature>
<evidence type="ECO:0000256" key="5">
    <source>
        <dbReference type="ARBA" id="ARBA00022833"/>
    </source>
</evidence>
<dbReference type="ExpressionAtlas" id="F6V1G8">
    <property type="expression patterns" value="baseline"/>
</dbReference>
<dbReference type="RefSeq" id="XP_031751807.1">
    <property type="nucleotide sequence ID" value="XM_031895947.1"/>
</dbReference>
<dbReference type="SMART" id="SM00355">
    <property type="entry name" value="ZnF_C2H2"/>
    <property type="match status" value="5"/>
</dbReference>
<feature type="domain" description="C2H2-type" evidence="9">
    <location>
        <begin position="410"/>
        <end position="437"/>
    </location>
</feature>
<feature type="domain" description="C2H2-type" evidence="9">
    <location>
        <begin position="466"/>
        <end position="490"/>
    </location>
</feature>
<evidence type="ECO:0000259" key="9">
    <source>
        <dbReference type="PROSITE" id="PS50157"/>
    </source>
</evidence>
<dbReference type="FunFam" id="3.30.160.60:FF:000759">
    <property type="entry name" value="zinc finger protein 16"/>
    <property type="match status" value="1"/>
</dbReference>
<dbReference type="OrthoDB" id="427030at2759"/>
<dbReference type="AGR" id="Xenbase:XB-GENE-5833364"/>
<evidence type="ECO:0000313" key="10">
    <source>
        <dbReference type="Ensembl" id="ENSXETP00000043621"/>
    </source>
</evidence>
<dbReference type="Bgee" id="ENSXETG00000020215">
    <property type="expression patterns" value="Expressed in 4-cell stage embryo and 21 other cell types or tissues"/>
</dbReference>
<keyword evidence="6" id="KW-0238">DNA-binding</keyword>
<keyword evidence="4 7" id="KW-0863">Zinc-finger</keyword>
<dbReference type="PANTHER" id="PTHR23226:SF422">
    <property type="entry name" value="NOVEL ZINC FINGER PROTEIN"/>
    <property type="match status" value="1"/>
</dbReference>
<keyword evidence="11" id="KW-1185">Reference proteome</keyword>
<dbReference type="CTD" id="91975"/>
<dbReference type="GO" id="GO:0003677">
    <property type="term" value="F:DNA binding"/>
    <property type="evidence" value="ECO:0007669"/>
    <property type="project" value="UniProtKB-KW"/>
</dbReference>
<dbReference type="FunFam" id="3.30.160.60:FF:000342">
    <property type="entry name" value="zinc finger protein 394"/>
    <property type="match status" value="1"/>
</dbReference>
<evidence type="ECO:0000256" key="4">
    <source>
        <dbReference type="ARBA" id="ARBA00022771"/>
    </source>
</evidence>
<dbReference type="GeneTree" id="ENSGT00980000198710"/>
<evidence type="ECO:0000256" key="6">
    <source>
        <dbReference type="ARBA" id="ARBA00023125"/>
    </source>
</evidence>
<dbReference type="InterPro" id="IPR036236">
    <property type="entry name" value="Znf_C2H2_sf"/>
</dbReference>
<dbReference type="Proteomes" id="UP000008143">
    <property type="component" value="Chromosome 2"/>
</dbReference>
<comment type="similarity">
    <text evidence="1">Belongs to the krueppel C2H2-type zinc-finger protein family.</text>
</comment>
<dbReference type="PROSITE" id="PS50157">
    <property type="entry name" value="ZINC_FINGER_C2H2_2"/>
    <property type="match status" value="5"/>
</dbReference>
<evidence type="ECO:0000256" key="8">
    <source>
        <dbReference type="SAM" id="MobiDB-lite"/>
    </source>
</evidence>
<feature type="compositionally biased region" description="Basic and acidic residues" evidence="8">
    <location>
        <begin position="98"/>
        <end position="109"/>
    </location>
</feature>
<evidence type="ECO:0000256" key="3">
    <source>
        <dbReference type="ARBA" id="ARBA00022737"/>
    </source>
</evidence>
<dbReference type="AlphaFoldDB" id="F6V1G8"/>
<feature type="region of interest" description="Disordered" evidence="8">
    <location>
        <begin position="70"/>
        <end position="112"/>
    </location>
</feature>
<dbReference type="OMA" id="NCHACGR"/>
<reference evidence="10" key="2">
    <citation type="submission" date="2011-06" db="UniProtKB">
        <authorList>
            <consortium name="Ensembl"/>
        </authorList>
    </citation>
    <scope>IDENTIFICATION</scope>
</reference>
<evidence type="ECO:0000256" key="7">
    <source>
        <dbReference type="PROSITE-ProRule" id="PRU00042"/>
    </source>
</evidence>
<feature type="compositionally biased region" description="Basic and acidic residues" evidence="8">
    <location>
        <begin position="231"/>
        <end position="240"/>
    </location>
</feature>
<gene>
    <name evidence="10 12 13" type="primary">znf300</name>
    <name evidence="12" type="synonym">znf647</name>
</gene>
<evidence type="ECO:0000256" key="1">
    <source>
        <dbReference type="ARBA" id="ARBA00006991"/>
    </source>
</evidence>
<dbReference type="HOGENOM" id="CLU_044027_0_0_1"/>
<sequence>MSLQWNSSSSSSSLKVRHLSKDQNQFSEQLHKSLIMNKDRNQVTEKILNLTLEIIFLLTGEDYMVVKKQEPGDTVGSPYESPQERHKSPHVHPTLDITGDRDRGQKESEGLLGSASPAIEIRTRHDPGLLKEAKAKEIQIGTIKKRQTAPKALRPNYSPDRIEKNIQNTQDYQTDPKQAAFLCKEEEIPVSIGQDCIIVRSVKTRNEPELSVRERQNRKEKRILPAPHADAASDRKESARSHMNPYSHLGTEEVPNIPQDYQIEPDVIQPQQCKEEELSSEFTTVILDFGESDVSDDEQPEEGIHAGTCVVGGAMTPEGQANAHLLSLSDEYPESFLYQPDADAQHKLAGREPFSCFECGKCFPYKSGLITHQRVHTGQKPFSCADCGKCFKDKSVLFKHQKIHTGEKPYACSYCGKCFLYKSTLVTHQRTHTGEKPFECTVCGKCFGDKSVLLRHKKIHTGVKQFSCSECGKRFTRNTSLVTHRKIHRR</sequence>
<reference evidence="10" key="1">
    <citation type="journal article" date="2010" name="Science">
        <title>The genome of the Western clawed frog Xenopus tropicalis.</title>
        <authorList>
            <person name="Hellsten U."/>
            <person name="Harland R.M."/>
            <person name="Gilchrist M.J."/>
            <person name="Hendrix D."/>
            <person name="Jurka J."/>
            <person name="Kapitonov V."/>
            <person name="Ovcharenko I."/>
            <person name="Putnam N.H."/>
            <person name="Shu S."/>
            <person name="Taher L."/>
            <person name="Blitz I.L."/>
            <person name="Blumberg B."/>
            <person name="Dichmann D.S."/>
            <person name="Dubchak I."/>
            <person name="Amaya E."/>
            <person name="Detter J.C."/>
            <person name="Fletcher R."/>
            <person name="Gerhard D.S."/>
            <person name="Goodstein D."/>
            <person name="Graves T."/>
            <person name="Grigoriev I.V."/>
            <person name="Grimwood J."/>
            <person name="Kawashima T."/>
            <person name="Lindquist E."/>
            <person name="Lucas S.M."/>
            <person name="Mead P.E."/>
            <person name="Mitros T."/>
            <person name="Ogino H."/>
            <person name="Ohta Y."/>
            <person name="Poliakov A.V."/>
            <person name="Pollet N."/>
            <person name="Robert J."/>
            <person name="Salamov A."/>
            <person name="Sater A.K."/>
            <person name="Schmutz J."/>
            <person name="Terry A."/>
            <person name="Vize P.D."/>
            <person name="Warren W.C."/>
            <person name="Wells D."/>
            <person name="Wills A."/>
            <person name="Wilson R.K."/>
            <person name="Zimmerman L.B."/>
            <person name="Zorn A.M."/>
            <person name="Grainger R."/>
            <person name="Grammer T."/>
            <person name="Khokha M.K."/>
            <person name="Richardson P.M."/>
            <person name="Rokhsar D.S."/>
        </authorList>
    </citation>
    <scope>NUCLEOTIDE SEQUENCE [LARGE SCALE GENOMIC DNA]</scope>
    <source>
        <strain evidence="10">Nigerian</strain>
    </source>
</reference>
<keyword evidence="3" id="KW-0677">Repeat</keyword>
<dbReference type="PaxDb" id="8364-ENSXETP00000025310"/>
<evidence type="ECO:0000313" key="12">
    <source>
        <dbReference type="RefSeq" id="XP_031751807.1"/>
    </source>
</evidence>
<reference evidence="12" key="3">
    <citation type="submission" date="2025-04" db="UniProtKB">
        <authorList>
            <consortium name="RefSeq"/>
        </authorList>
    </citation>
    <scope>IDENTIFICATION</scope>
    <source>
        <strain evidence="12">Nigerian</strain>
        <tissue evidence="12">Liver and blood</tissue>
    </source>
</reference>
<proteinExistence type="inferred from homology"/>
<dbReference type="STRING" id="8364.ENSXETP00000043621"/>
<dbReference type="Gene3D" id="3.30.160.60">
    <property type="entry name" value="Classic Zinc Finger"/>
    <property type="match status" value="5"/>
</dbReference>
<dbReference type="FunFam" id="3.30.160.60:FF:000029">
    <property type="entry name" value="GLI family zinc finger 4"/>
    <property type="match status" value="1"/>
</dbReference>
<dbReference type="Ensembl" id="ENSXETT00000043621">
    <property type="protein sequence ID" value="ENSXETP00000043621"/>
    <property type="gene ID" value="ENSXETG00000020215"/>
</dbReference>
<dbReference type="GO" id="GO:0008270">
    <property type="term" value="F:zinc ion binding"/>
    <property type="evidence" value="ECO:0007669"/>
    <property type="project" value="UniProtKB-KW"/>
</dbReference>
<dbReference type="PROSITE" id="PS00028">
    <property type="entry name" value="ZINC_FINGER_C2H2_1"/>
    <property type="match status" value="5"/>
</dbReference>
<protein>
    <submittedName>
        <fullName evidence="10 12">Zinc finger protein 300</fullName>
    </submittedName>
</protein>
<dbReference type="FunFam" id="3.30.160.60:FF:002343">
    <property type="entry name" value="Zinc finger protein 33A"/>
    <property type="match status" value="2"/>
</dbReference>
<accession>F6V1G8</accession>
<feature type="region of interest" description="Disordered" evidence="8">
    <location>
        <begin position="207"/>
        <end position="253"/>
    </location>
</feature>
<evidence type="ECO:0000256" key="2">
    <source>
        <dbReference type="ARBA" id="ARBA00022723"/>
    </source>
</evidence>
<organism evidence="10">
    <name type="scientific">Xenopus tropicalis</name>
    <name type="common">Western clawed frog</name>
    <name type="synonym">Silurana tropicalis</name>
    <dbReference type="NCBI Taxonomy" id="8364"/>
    <lineage>
        <taxon>Eukaryota</taxon>
        <taxon>Metazoa</taxon>
        <taxon>Chordata</taxon>
        <taxon>Craniata</taxon>
        <taxon>Vertebrata</taxon>
        <taxon>Euteleostomi</taxon>
        <taxon>Amphibia</taxon>
        <taxon>Batrachia</taxon>
        <taxon>Anura</taxon>
        <taxon>Pipoidea</taxon>
        <taxon>Pipidae</taxon>
        <taxon>Xenopodinae</taxon>
        <taxon>Xenopus</taxon>
        <taxon>Silurana</taxon>
    </lineage>
</organism>
<dbReference type="Pfam" id="PF00096">
    <property type="entry name" value="zf-C2H2"/>
    <property type="match status" value="5"/>
</dbReference>
<keyword evidence="5" id="KW-0862">Zinc</keyword>
<feature type="compositionally biased region" description="Basic and acidic residues" evidence="8">
    <location>
        <begin position="207"/>
        <end position="217"/>
    </location>
</feature>
<dbReference type="Xenbase" id="XB-GENE-5833364">
    <property type="gene designation" value="znf300"/>
</dbReference>
<keyword evidence="2" id="KW-0479">Metal-binding</keyword>
<dbReference type="GeneID" id="548872"/>
<evidence type="ECO:0000313" key="13">
    <source>
        <dbReference type="Xenbase" id="XB-GENE-5833364"/>
    </source>
</evidence>
<dbReference type="eggNOG" id="KOG1721">
    <property type="taxonomic scope" value="Eukaryota"/>
</dbReference>
<dbReference type="SUPFAM" id="SSF57667">
    <property type="entry name" value="beta-beta-alpha zinc fingers"/>
    <property type="match status" value="3"/>
</dbReference>
<dbReference type="PANTHER" id="PTHR23226">
    <property type="entry name" value="ZINC FINGER AND SCAN DOMAIN-CONTAINING"/>
    <property type="match status" value="1"/>
</dbReference>